<dbReference type="InterPro" id="IPR029033">
    <property type="entry name" value="His_PPase_superfam"/>
</dbReference>
<dbReference type="InterPro" id="IPR039875">
    <property type="entry name" value="LENG1-like"/>
</dbReference>
<feature type="region of interest" description="Disordered" evidence="1">
    <location>
        <begin position="148"/>
        <end position="204"/>
    </location>
</feature>
<accession>A0A368H6C6</accession>
<dbReference type="OrthoDB" id="414418at2759"/>
<dbReference type="Gene3D" id="3.40.50.1240">
    <property type="entry name" value="Phosphoglycerate mutase-like"/>
    <property type="match status" value="1"/>
</dbReference>
<evidence type="ECO:0000313" key="4">
    <source>
        <dbReference type="Proteomes" id="UP000252519"/>
    </source>
</evidence>
<dbReference type="InterPro" id="IPR013078">
    <property type="entry name" value="His_Pase_superF_clade-1"/>
</dbReference>
<dbReference type="Proteomes" id="UP000252519">
    <property type="component" value="Unassembled WGS sequence"/>
</dbReference>
<organism evidence="3 4">
    <name type="scientific">Ancylostoma caninum</name>
    <name type="common">Dog hookworm</name>
    <dbReference type="NCBI Taxonomy" id="29170"/>
    <lineage>
        <taxon>Eukaryota</taxon>
        <taxon>Metazoa</taxon>
        <taxon>Ecdysozoa</taxon>
        <taxon>Nematoda</taxon>
        <taxon>Chromadorea</taxon>
        <taxon>Rhabditida</taxon>
        <taxon>Rhabditina</taxon>
        <taxon>Rhabditomorpha</taxon>
        <taxon>Strongyloidea</taxon>
        <taxon>Ancylostomatidae</taxon>
        <taxon>Ancylostomatinae</taxon>
        <taxon>Ancylostoma</taxon>
    </lineage>
</organism>
<dbReference type="SMART" id="SM00855">
    <property type="entry name" value="PGAM"/>
    <property type="match status" value="1"/>
</dbReference>
<feature type="domain" description="CBF1-interacting co-repressor CIR N-terminal" evidence="2">
    <location>
        <begin position="8"/>
        <end position="44"/>
    </location>
</feature>
<dbReference type="CDD" id="cd07067">
    <property type="entry name" value="HP_PGM_like"/>
    <property type="match status" value="1"/>
</dbReference>
<comment type="caution">
    <text evidence="3">The sequence shown here is derived from an EMBL/GenBank/DDBJ whole genome shotgun (WGS) entry which is preliminary data.</text>
</comment>
<dbReference type="AlphaFoldDB" id="A0A368H6C6"/>
<gene>
    <name evidence="3" type="ORF">ANCCAN_02460</name>
</gene>
<dbReference type="STRING" id="29170.A0A368H6C6"/>
<dbReference type="SUPFAM" id="SSF53254">
    <property type="entry name" value="Phosphoglycerate mutase-like"/>
    <property type="match status" value="1"/>
</dbReference>
<reference evidence="3 4" key="1">
    <citation type="submission" date="2014-10" db="EMBL/GenBank/DDBJ databases">
        <title>Draft genome of the hookworm Ancylostoma caninum.</title>
        <authorList>
            <person name="Mitreva M."/>
        </authorList>
    </citation>
    <scope>NUCLEOTIDE SEQUENCE [LARGE SCALE GENOMIC DNA]</scope>
    <source>
        <strain evidence="3 4">Baltimore</strain>
    </source>
</reference>
<dbReference type="Pfam" id="PF10197">
    <property type="entry name" value="Cir_N"/>
    <property type="match status" value="1"/>
</dbReference>
<dbReference type="Pfam" id="PF00300">
    <property type="entry name" value="His_Phos_1"/>
    <property type="match status" value="1"/>
</dbReference>
<evidence type="ECO:0000313" key="3">
    <source>
        <dbReference type="EMBL" id="RCN51308.1"/>
    </source>
</evidence>
<evidence type="ECO:0000259" key="2">
    <source>
        <dbReference type="SMART" id="SM01083"/>
    </source>
</evidence>
<dbReference type="PANTHER" id="PTHR22093:SF0">
    <property type="entry name" value="LEUKOCYTE RECEPTOR CLUSTER MEMBER 1"/>
    <property type="match status" value="1"/>
</dbReference>
<dbReference type="InterPro" id="IPR019339">
    <property type="entry name" value="CIR_N_dom"/>
</dbReference>
<feature type="compositionally biased region" description="Polar residues" evidence="1">
    <location>
        <begin position="152"/>
        <end position="169"/>
    </location>
</feature>
<dbReference type="SMART" id="SM01083">
    <property type="entry name" value="Cir_N"/>
    <property type="match status" value="1"/>
</dbReference>
<evidence type="ECO:0000256" key="1">
    <source>
        <dbReference type="SAM" id="MobiDB-lite"/>
    </source>
</evidence>
<dbReference type="PANTHER" id="PTHR22093">
    <property type="entry name" value="LEUKOCYTE RECEPTOR CLUSTER LRC MEMBER 1"/>
    <property type="match status" value="1"/>
</dbReference>
<dbReference type="EMBL" id="JOJR01000014">
    <property type="protein sequence ID" value="RCN51308.1"/>
    <property type="molecule type" value="Genomic_DNA"/>
</dbReference>
<feature type="compositionally biased region" description="Basic residues" evidence="1">
    <location>
        <begin position="177"/>
        <end position="189"/>
    </location>
</feature>
<proteinExistence type="predicted"/>
<dbReference type="GO" id="GO:0016791">
    <property type="term" value="F:phosphatase activity"/>
    <property type="evidence" value="ECO:0007669"/>
    <property type="project" value="UniProtKB-ARBA"/>
</dbReference>
<name>A0A368H6C6_ANCCA</name>
<keyword evidence="4" id="KW-1185">Reference proteome</keyword>
<sequence>MNILPKKKWHVRTKENIARVRRDEAKAAEEEQRRLDRAITAENERRLEALRAQAAKRDADLEPFALRASSDTTLSTSTGHVNLFQDLEQAERQNFGRGNKEYEEEKRKEQAEYDSKLGIQKAFAEGTKELNKEQEWYARITRPVAKDENKVKSNVPTAPISSTATSIANKNEEIREKHSKKKRKRHRKSSSSESEDSSEMEIEKRNRLAALREERLIRERAEAGDSCPADNTCGGKMSYPRTIWVVRHAEREDNINRKWRSLPGGSELASDNSMLSERGRTQAKECAVRFSKVNLSHVFASPYDRTIETASIIVADKGLLVKPEPGLCEGLYMCEKPPGFWEPEKLKEKFPLVDTDYISVFSKHTLPKEGFGDDACIPRVRTTLNRITEKYDGDIMLVSHGAPIGAIHEIWMGDFKYVGQATVTKFIEIEKGKIRMEFSSDASHLSDKRNLRPWNSLYSLELTTMSHRFVRYDRIVAITNDANK</sequence>
<protein>
    <recommendedName>
        <fullName evidence="2">CBF1-interacting co-repressor CIR N-terminal domain-containing protein</fullName>
    </recommendedName>
</protein>